<feature type="transmembrane region" description="Helical" evidence="7">
    <location>
        <begin position="145"/>
        <end position="166"/>
    </location>
</feature>
<dbReference type="PANTHER" id="PTHR12841:SF6">
    <property type="entry name" value="PROTEIN UNC-50 HOMOLOG"/>
    <property type="match status" value="1"/>
</dbReference>
<evidence type="ECO:0000256" key="6">
    <source>
        <dbReference type="SAM" id="MobiDB-lite"/>
    </source>
</evidence>
<dbReference type="Proteomes" id="UP000027195">
    <property type="component" value="Unassembled WGS sequence"/>
</dbReference>
<dbReference type="OrthoDB" id="10027013at2759"/>
<dbReference type="PANTHER" id="PTHR12841">
    <property type="entry name" value="PROTEIN UNC-50 HOMOLOG"/>
    <property type="match status" value="1"/>
</dbReference>
<feature type="region of interest" description="Disordered" evidence="6">
    <location>
        <begin position="1"/>
        <end position="20"/>
    </location>
</feature>
<evidence type="ECO:0000256" key="5">
    <source>
        <dbReference type="ARBA" id="ARBA00023136"/>
    </source>
</evidence>
<keyword evidence="4 7" id="KW-1133">Transmembrane helix</keyword>
<proteinExistence type="inferred from homology"/>
<protein>
    <recommendedName>
        <fullName evidence="10">UNC-50-like protein</fullName>
    </recommendedName>
</protein>
<evidence type="ECO:0000256" key="3">
    <source>
        <dbReference type="ARBA" id="ARBA00022692"/>
    </source>
</evidence>
<dbReference type="HOGENOM" id="CLU_066239_1_2_1"/>
<dbReference type="InterPro" id="IPR007881">
    <property type="entry name" value="UNC-50"/>
</dbReference>
<keyword evidence="5 7" id="KW-0472">Membrane</keyword>
<dbReference type="STRING" id="930990.A0A067MB61"/>
<comment type="similarity">
    <text evidence="2">Belongs to the unc-50 family.</text>
</comment>
<keyword evidence="3 7" id="KW-0812">Transmembrane</keyword>
<sequence>MSQPILPTTAPHASPSTPSSSRRFFIHHARFFPRSALTLTGANGGGRSARLKVPVFFRRVVRFQHLDFELAAWQLTYLCISPRRVYRNVYFHKVQTKNTWARDDPAIIILISAFLCAAAAAWSLTYSLSAPQWLWLAAVMVVRDYLAVGVVVATLLWLAAPLLSLAPTYHHADSRLEWAYAFDIHSNAFFPFALILYVLQAFLAPILMHDRWLTIWLGNTLYLVAFSQYVYVTYLGMTALPFFIRSEIILAPLLPLFGGYIISLLGFNVAKSVLDVYFGK</sequence>
<evidence type="ECO:0008006" key="10">
    <source>
        <dbReference type="Google" id="ProtNLM"/>
    </source>
</evidence>
<reference evidence="9" key="1">
    <citation type="journal article" date="2014" name="Proc. Natl. Acad. Sci. U.S.A.">
        <title>Extensive sampling of basidiomycete genomes demonstrates inadequacy of the white-rot/brown-rot paradigm for wood decay fungi.</title>
        <authorList>
            <person name="Riley R."/>
            <person name="Salamov A.A."/>
            <person name="Brown D.W."/>
            <person name="Nagy L.G."/>
            <person name="Floudas D."/>
            <person name="Held B.W."/>
            <person name="Levasseur A."/>
            <person name="Lombard V."/>
            <person name="Morin E."/>
            <person name="Otillar R."/>
            <person name="Lindquist E.A."/>
            <person name="Sun H."/>
            <person name="LaButti K.M."/>
            <person name="Schmutz J."/>
            <person name="Jabbour D."/>
            <person name="Luo H."/>
            <person name="Baker S.E."/>
            <person name="Pisabarro A.G."/>
            <person name="Walton J.D."/>
            <person name="Blanchette R.A."/>
            <person name="Henrissat B."/>
            <person name="Martin F."/>
            <person name="Cullen D."/>
            <person name="Hibbett D.S."/>
            <person name="Grigoriev I.V."/>
        </authorList>
    </citation>
    <scope>NUCLEOTIDE SEQUENCE [LARGE SCALE GENOMIC DNA]</scope>
    <source>
        <strain evidence="9">FD-172 SS1</strain>
    </source>
</reference>
<feature type="transmembrane region" description="Helical" evidence="7">
    <location>
        <begin position="187"/>
        <end position="207"/>
    </location>
</feature>
<feature type="transmembrane region" description="Helical" evidence="7">
    <location>
        <begin position="213"/>
        <end position="236"/>
    </location>
</feature>
<accession>A0A067MB61</accession>
<dbReference type="GO" id="GO:0000139">
    <property type="term" value="C:Golgi membrane"/>
    <property type="evidence" value="ECO:0007669"/>
    <property type="project" value="TreeGrafter"/>
</dbReference>
<dbReference type="FunCoup" id="A0A067MB61">
    <property type="interactions" value="394"/>
</dbReference>
<dbReference type="EMBL" id="KL198086">
    <property type="protein sequence ID" value="KDQ08806.1"/>
    <property type="molecule type" value="Genomic_DNA"/>
</dbReference>
<evidence type="ECO:0000313" key="9">
    <source>
        <dbReference type="Proteomes" id="UP000027195"/>
    </source>
</evidence>
<evidence type="ECO:0000256" key="1">
    <source>
        <dbReference type="ARBA" id="ARBA00004141"/>
    </source>
</evidence>
<evidence type="ECO:0000256" key="7">
    <source>
        <dbReference type="SAM" id="Phobius"/>
    </source>
</evidence>
<dbReference type="Pfam" id="PF05216">
    <property type="entry name" value="UNC-50"/>
    <property type="match status" value="1"/>
</dbReference>
<evidence type="ECO:0000256" key="2">
    <source>
        <dbReference type="ARBA" id="ARBA00006293"/>
    </source>
</evidence>
<name>A0A067MB61_BOTB1</name>
<feature type="compositionally biased region" description="Low complexity" evidence="6">
    <location>
        <begin position="7"/>
        <end position="20"/>
    </location>
</feature>
<comment type="subcellular location">
    <subcellularLocation>
        <location evidence="1">Membrane</location>
        <topology evidence="1">Multi-pass membrane protein</topology>
    </subcellularLocation>
</comment>
<feature type="transmembrane region" description="Helical" evidence="7">
    <location>
        <begin position="106"/>
        <end position="125"/>
    </location>
</feature>
<gene>
    <name evidence="8" type="ORF">BOTBODRAFT_165591</name>
</gene>
<evidence type="ECO:0000256" key="4">
    <source>
        <dbReference type="ARBA" id="ARBA00022989"/>
    </source>
</evidence>
<keyword evidence="9" id="KW-1185">Reference proteome</keyword>
<dbReference type="AlphaFoldDB" id="A0A067MB61"/>
<evidence type="ECO:0000313" key="8">
    <source>
        <dbReference type="EMBL" id="KDQ08806.1"/>
    </source>
</evidence>
<organism evidence="8 9">
    <name type="scientific">Botryobasidium botryosum (strain FD-172 SS1)</name>
    <dbReference type="NCBI Taxonomy" id="930990"/>
    <lineage>
        <taxon>Eukaryota</taxon>
        <taxon>Fungi</taxon>
        <taxon>Dikarya</taxon>
        <taxon>Basidiomycota</taxon>
        <taxon>Agaricomycotina</taxon>
        <taxon>Agaricomycetes</taxon>
        <taxon>Cantharellales</taxon>
        <taxon>Botryobasidiaceae</taxon>
        <taxon>Botryobasidium</taxon>
    </lineage>
</organism>
<feature type="transmembrane region" description="Helical" evidence="7">
    <location>
        <begin position="248"/>
        <end position="270"/>
    </location>
</feature>
<dbReference type="InParanoid" id="A0A067MB61"/>